<dbReference type="GO" id="GO:0005634">
    <property type="term" value="C:nucleus"/>
    <property type="evidence" value="ECO:0007669"/>
    <property type="project" value="TreeGrafter"/>
</dbReference>
<dbReference type="AlphaFoldDB" id="A0A8H7SQQ5"/>
<reference evidence="2" key="1">
    <citation type="submission" date="2021-01" db="EMBL/GenBank/DDBJ databases">
        <title>Metabolic potential, ecology and presence of endohyphal bacteria is reflected in genomic diversity of Mucoromycotina.</title>
        <authorList>
            <person name="Muszewska A."/>
            <person name="Okrasinska A."/>
            <person name="Steczkiewicz K."/>
            <person name="Drgas O."/>
            <person name="Orlowska M."/>
            <person name="Perlinska-Lenart U."/>
            <person name="Aleksandrzak-Piekarczyk T."/>
            <person name="Szatraj K."/>
            <person name="Zielenkiewicz U."/>
            <person name="Pilsyk S."/>
            <person name="Malc E."/>
            <person name="Mieczkowski P."/>
            <person name="Kruszewska J.S."/>
            <person name="Biernat P."/>
            <person name="Pawlowska J."/>
        </authorList>
    </citation>
    <scope>NUCLEOTIDE SEQUENCE</scope>
    <source>
        <strain evidence="2">WA0000018081</strain>
    </source>
</reference>
<dbReference type="PANTHER" id="PTHR19303">
    <property type="entry name" value="TRANSPOSON"/>
    <property type="match status" value="1"/>
</dbReference>
<feature type="domain" description="DDE-1" evidence="1">
    <location>
        <begin position="210"/>
        <end position="389"/>
    </location>
</feature>
<dbReference type="EMBL" id="JAEPRE010000105">
    <property type="protein sequence ID" value="KAG2232621.1"/>
    <property type="molecule type" value="Genomic_DNA"/>
</dbReference>
<dbReference type="GO" id="GO:0003677">
    <property type="term" value="F:DNA binding"/>
    <property type="evidence" value="ECO:0007669"/>
    <property type="project" value="TreeGrafter"/>
</dbReference>
<dbReference type="InterPro" id="IPR004875">
    <property type="entry name" value="DDE_SF_endonuclease_dom"/>
</dbReference>
<gene>
    <name evidence="2" type="ORF">INT48_001310</name>
</gene>
<dbReference type="Gene3D" id="3.30.420.10">
    <property type="entry name" value="Ribonuclease H-like superfamily/Ribonuclease H"/>
    <property type="match status" value="1"/>
</dbReference>
<protein>
    <recommendedName>
        <fullName evidence="1">DDE-1 domain-containing protein</fullName>
    </recommendedName>
</protein>
<sequence length="544" mass="62396">MSNNIKTARNRLTIPQRIEILDQSLNGNYSQPELGQWTMRKFGLNKPVAQQTISNILNSAETLYKSYNVAKTGKSVKGTRYPQPDDEIRKYVADMNANNLPVNRDSIIRYIKVITSTKYQIPQGSMSFSTGWLTKAFTRIGLKCRPTHGECASVDITSENIQNELRKIEKLLEPYDPADIMNFDETGLYYQQPPRRTVCFGPIGGLKKSKTRLTIGLLCNVDGTYKGHPIVIGKYKSPQCFKTHSRLLSKTAVGNRYEVEYHHSTNAWMTTEIFTAYVKKLDVAFGRDNRKIALLLDNASVHNLRIELQNIKLIFLPANTTSKLQALDAGIIANFKLHFRSRQYERALNIYIAKRLNNANVYHMNQVEAMFFVAEAWLKVKPETIKNCWKHANLLAFKDCPVESVTYPESPLPLVEEDAEGINSMIADLPGNFDGEVTNVHDLDLETDENEMMLCYQQLDLDTDEPSMELEEVEEVEEEEENEEAIAGRKRRLRESYESILMYDFPVTDFERQVHRYIRAKLADSRSEVMALKEQADLRSYITK</sequence>
<dbReference type="Proteomes" id="UP000613177">
    <property type="component" value="Unassembled WGS sequence"/>
</dbReference>
<dbReference type="InterPro" id="IPR050863">
    <property type="entry name" value="CenT-Element_Derived"/>
</dbReference>
<dbReference type="InterPro" id="IPR036397">
    <property type="entry name" value="RNaseH_sf"/>
</dbReference>
<evidence type="ECO:0000259" key="1">
    <source>
        <dbReference type="Pfam" id="PF03184"/>
    </source>
</evidence>
<dbReference type="PANTHER" id="PTHR19303:SF73">
    <property type="entry name" value="PROTEIN PDC2"/>
    <property type="match status" value="1"/>
</dbReference>
<dbReference type="Gene3D" id="1.10.10.60">
    <property type="entry name" value="Homeodomain-like"/>
    <property type="match status" value="1"/>
</dbReference>
<name>A0A8H7SQQ5_9FUNG</name>
<dbReference type="Pfam" id="PF03184">
    <property type="entry name" value="DDE_1"/>
    <property type="match status" value="1"/>
</dbReference>
<comment type="caution">
    <text evidence="2">The sequence shown here is derived from an EMBL/GenBank/DDBJ whole genome shotgun (WGS) entry which is preliminary data.</text>
</comment>
<evidence type="ECO:0000313" key="3">
    <source>
        <dbReference type="Proteomes" id="UP000613177"/>
    </source>
</evidence>
<evidence type="ECO:0000313" key="2">
    <source>
        <dbReference type="EMBL" id="KAG2232621.1"/>
    </source>
</evidence>
<organism evidence="2 3">
    <name type="scientific">Thamnidium elegans</name>
    <dbReference type="NCBI Taxonomy" id="101142"/>
    <lineage>
        <taxon>Eukaryota</taxon>
        <taxon>Fungi</taxon>
        <taxon>Fungi incertae sedis</taxon>
        <taxon>Mucoromycota</taxon>
        <taxon>Mucoromycotina</taxon>
        <taxon>Mucoromycetes</taxon>
        <taxon>Mucorales</taxon>
        <taxon>Mucorineae</taxon>
        <taxon>Mucoraceae</taxon>
        <taxon>Thamnidium</taxon>
    </lineage>
</organism>
<proteinExistence type="predicted"/>
<keyword evidence="3" id="KW-1185">Reference proteome</keyword>
<accession>A0A8H7SQQ5</accession>